<dbReference type="HOGENOM" id="CLU_042901_0_0_5"/>
<dbReference type="RefSeq" id="WP_011473374.1">
    <property type="nucleotide sequence ID" value="NC_007925.1"/>
</dbReference>
<proteinExistence type="predicted"/>
<reference evidence="2" key="1">
    <citation type="submission" date="2006-03" db="EMBL/GenBank/DDBJ databases">
        <title>Complete sequence of Rhodopseudomonas palustris BisB18.</title>
        <authorList>
            <consortium name="US DOE Joint Genome Institute"/>
            <person name="Copeland A."/>
            <person name="Lucas S."/>
            <person name="Lapidus A."/>
            <person name="Barry K."/>
            <person name="Detter J.C."/>
            <person name="Glavina del Rio T."/>
            <person name="Hammon N."/>
            <person name="Israni S."/>
            <person name="Dalin E."/>
            <person name="Tice H."/>
            <person name="Pitluck S."/>
            <person name="Chain P."/>
            <person name="Malfatti S."/>
            <person name="Shin M."/>
            <person name="Vergez L."/>
            <person name="Schmutz J."/>
            <person name="Larimer F."/>
            <person name="Land M."/>
            <person name="Hauser L."/>
            <person name="Pelletier D.A."/>
            <person name="Kyrpides N."/>
            <person name="Anderson I."/>
            <person name="Oda Y."/>
            <person name="Harwood C.S."/>
            <person name="Richardson P."/>
        </authorList>
    </citation>
    <scope>NUCLEOTIDE SEQUENCE [LARGE SCALE GENOMIC DNA]</scope>
    <source>
        <strain evidence="2">BisB18</strain>
    </source>
</reference>
<dbReference type="KEGG" id="rpc:RPC_2933"/>
<protein>
    <submittedName>
        <fullName evidence="2">Uncharacterized protein</fullName>
    </submittedName>
</protein>
<gene>
    <name evidence="2" type="ordered locus">RPC_2933</name>
</gene>
<dbReference type="eggNOG" id="ENOG502Z806">
    <property type="taxonomic scope" value="Bacteria"/>
</dbReference>
<feature type="coiled-coil region" evidence="1">
    <location>
        <begin position="270"/>
        <end position="302"/>
    </location>
</feature>
<dbReference type="STRING" id="316056.RPC_2933"/>
<dbReference type="OrthoDB" id="9066681at2"/>
<dbReference type="EMBL" id="CP000301">
    <property type="protein sequence ID" value="ABD88479.1"/>
    <property type="molecule type" value="Genomic_DNA"/>
</dbReference>
<evidence type="ECO:0000313" key="2">
    <source>
        <dbReference type="EMBL" id="ABD88479.1"/>
    </source>
</evidence>
<sequence length="378" mass="42142">MSEHQYYEFQAIDRPLSEADCQALRKLSTRARITTSSFTNSYQWGDFKGDPTTLMQRWFDLHLYLANWGARRLMIRLPRRLLDRAALKAFIADVEDVKLSTAGDNLILSVARDEVDFEDWDDGSGWLADLAPLRADILSGDLRLFYLLWLMAVETDEIGPDQLEPMPGLGPLSGPLEAFVDFFDIDRDLVAVAAAQPASPARGLSAPAEAVRPIIAAISEQQKTDLLTRLFAGDAHVAHELRALVRDRLAPETAAAQAPARSVSELRAGAEAIRAARARAQAAKAAAERAKLQQAAERQRRARLKDLEGRGERVWKDIETEIERRNPNAYDKATALLVDLQAIAAANGGAEDFVQRLRSIRQRHARKERFIERLAQLG</sequence>
<name>Q213F7_RHOPB</name>
<keyword evidence="1" id="KW-0175">Coiled coil</keyword>
<accession>Q213F7</accession>
<evidence type="ECO:0000256" key="1">
    <source>
        <dbReference type="SAM" id="Coils"/>
    </source>
</evidence>
<dbReference type="AlphaFoldDB" id="Q213F7"/>
<organism evidence="2">
    <name type="scientific">Rhodopseudomonas palustris (strain BisB18)</name>
    <dbReference type="NCBI Taxonomy" id="316056"/>
    <lineage>
        <taxon>Bacteria</taxon>
        <taxon>Pseudomonadati</taxon>
        <taxon>Pseudomonadota</taxon>
        <taxon>Alphaproteobacteria</taxon>
        <taxon>Hyphomicrobiales</taxon>
        <taxon>Nitrobacteraceae</taxon>
        <taxon>Rhodopseudomonas</taxon>
    </lineage>
</organism>